<dbReference type="GO" id="GO:0000981">
    <property type="term" value="F:DNA-binding transcription factor activity, RNA polymerase II-specific"/>
    <property type="evidence" value="ECO:0007669"/>
    <property type="project" value="TreeGrafter"/>
</dbReference>
<comment type="subcellular location">
    <subcellularLocation>
        <location evidence="1">Nucleus</location>
    </subcellularLocation>
</comment>
<dbReference type="GO" id="GO:0006351">
    <property type="term" value="P:DNA-templated transcription"/>
    <property type="evidence" value="ECO:0007669"/>
    <property type="project" value="InterPro"/>
</dbReference>
<dbReference type="PROSITE" id="PS50217">
    <property type="entry name" value="BZIP"/>
    <property type="match status" value="1"/>
</dbReference>
<accession>V3ZQC8</accession>
<evidence type="ECO:0000259" key="8">
    <source>
        <dbReference type="PROSITE" id="PS50217"/>
    </source>
</evidence>
<keyword evidence="3" id="KW-0805">Transcription regulation</keyword>
<dbReference type="Pfam" id="PF07716">
    <property type="entry name" value="bZIP_2"/>
    <property type="match status" value="1"/>
</dbReference>
<sequence>MTDNTDGSDGEGGKGNRKRQPVPKNSDEYKVRRNRNNTAVKKSRSKSRQKAKETVAKVNRLRQENDVLEQKVQILTKELSILKELFLTHAGPISDGTCQQQPDNNIQNDHKYFKKE</sequence>
<comment type="similarity">
    <text evidence="2">Belongs to the bZIP family. C/EBP subfamily.</text>
</comment>
<evidence type="ECO:0000256" key="6">
    <source>
        <dbReference type="ARBA" id="ARBA00023242"/>
    </source>
</evidence>
<dbReference type="GO" id="GO:0000978">
    <property type="term" value="F:RNA polymerase II cis-regulatory region sequence-specific DNA binding"/>
    <property type="evidence" value="ECO:0007669"/>
    <property type="project" value="TreeGrafter"/>
</dbReference>
<dbReference type="GeneID" id="20233512"/>
<dbReference type="GO" id="GO:0005634">
    <property type="term" value="C:nucleus"/>
    <property type="evidence" value="ECO:0007669"/>
    <property type="project" value="UniProtKB-SubCell"/>
</dbReference>
<keyword evidence="4" id="KW-0238">DNA-binding</keyword>
<dbReference type="SMART" id="SM00338">
    <property type="entry name" value="BRLZ"/>
    <property type="match status" value="1"/>
</dbReference>
<dbReference type="PANTHER" id="PTHR23334">
    <property type="entry name" value="CCAAT/ENHANCER BINDING PROTEIN"/>
    <property type="match status" value="1"/>
</dbReference>
<dbReference type="EMBL" id="KB203796">
    <property type="protein sequence ID" value="ESO83086.1"/>
    <property type="molecule type" value="Genomic_DNA"/>
</dbReference>
<feature type="compositionally biased region" description="Polar residues" evidence="7">
    <location>
        <begin position="96"/>
        <end position="107"/>
    </location>
</feature>
<protein>
    <recommendedName>
        <fullName evidence="8">BZIP domain-containing protein</fullName>
    </recommendedName>
</protein>
<dbReference type="Gene3D" id="1.20.5.170">
    <property type="match status" value="1"/>
</dbReference>
<gene>
    <name evidence="9" type="ORF">LOTGIDRAFT_134056</name>
</gene>
<dbReference type="PANTHER" id="PTHR23334:SF69">
    <property type="entry name" value="CCAAT_ENHANCER-BINDING PROTEIN GAMMA"/>
    <property type="match status" value="1"/>
</dbReference>
<dbReference type="RefSeq" id="XP_009066267.1">
    <property type="nucleotide sequence ID" value="XM_009068019.1"/>
</dbReference>
<dbReference type="CTD" id="20233512"/>
<dbReference type="AlphaFoldDB" id="V3ZQC8"/>
<feature type="region of interest" description="Disordered" evidence="7">
    <location>
        <begin position="93"/>
        <end position="116"/>
    </location>
</feature>
<dbReference type="Proteomes" id="UP000030746">
    <property type="component" value="Unassembled WGS sequence"/>
</dbReference>
<proteinExistence type="inferred from homology"/>
<feature type="region of interest" description="Disordered" evidence="7">
    <location>
        <begin position="1"/>
        <end position="57"/>
    </location>
</feature>
<dbReference type="InterPro" id="IPR031106">
    <property type="entry name" value="C/EBP"/>
</dbReference>
<keyword evidence="10" id="KW-1185">Reference proteome</keyword>
<dbReference type="STRING" id="225164.V3ZQC8"/>
<dbReference type="InterPro" id="IPR004827">
    <property type="entry name" value="bZIP"/>
</dbReference>
<evidence type="ECO:0000256" key="7">
    <source>
        <dbReference type="SAM" id="MobiDB-lite"/>
    </source>
</evidence>
<organism evidence="9 10">
    <name type="scientific">Lottia gigantea</name>
    <name type="common">Giant owl limpet</name>
    <dbReference type="NCBI Taxonomy" id="225164"/>
    <lineage>
        <taxon>Eukaryota</taxon>
        <taxon>Metazoa</taxon>
        <taxon>Spiralia</taxon>
        <taxon>Lophotrochozoa</taxon>
        <taxon>Mollusca</taxon>
        <taxon>Gastropoda</taxon>
        <taxon>Patellogastropoda</taxon>
        <taxon>Lottioidea</taxon>
        <taxon>Lottiidae</taxon>
        <taxon>Lottia</taxon>
    </lineage>
</organism>
<dbReference type="OMA" id="MAYAKND"/>
<evidence type="ECO:0000256" key="4">
    <source>
        <dbReference type="ARBA" id="ARBA00023125"/>
    </source>
</evidence>
<dbReference type="OrthoDB" id="10039716at2759"/>
<evidence type="ECO:0000256" key="5">
    <source>
        <dbReference type="ARBA" id="ARBA00023163"/>
    </source>
</evidence>
<name>V3ZQC8_LOTGI</name>
<evidence type="ECO:0000256" key="3">
    <source>
        <dbReference type="ARBA" id="ARBA00023015"/>
    </source>
</evidence>
<feature type="domain" description="BZIP" evidence="8">
    <location>
        <begin position="26"/>
        <end position="89"/>
    </location>
</feature>
<dbReference type="InterPro" id="IPR046347">
    <property type="entry name" value="bZIP_sf"/>
</dbReference>
<reference evidence="9 10" key="1">
    <citation type="journal article" date="2013" name="Nature">
        <title>Insights into bilaterian evolution from three spiralian genomes.</title>
        <authorList>
            <person name="Simakov O."/>
            <person name="Marletaz F."/>
            <person name="Cho S.J."/>
            <person name="Edsinger-Gonzales E."/>
            <person name="Havlak P."/>
            <person name="Hellsten U."/>
            <person name="Kuo D.H."/>
            <person name="Larsson T."/>
            <person name="Lv J."/>
            <person name="Arendt D."/>
            <person name="Savage R."/>
            <person name="Osoegawa K."/>
            <person name="de Jong P."/>
            <person name="Grimwood J."/>
            <person name="Chapman J.A."/>
            <person name="Shapiro H."/>
            <person name="Aerts A."/>
            <person name="Otillar R.P."/>
            <person name="Terry A.Y."/>
            <person name="Boore J.L."/>
            <person name="Grigoriev I.V."/>
            <person name="Lindberg D.R."/>
            <person name="Seaver E.C."/>
            <person name="Weisblat D.A."/>
            <person name="Putnam N.H."/>
            <person name="Rokhsar D.S."/>
        </authorList>
    </citation>
    <scope>NUCLEOTIDE SEQUENCE [LARGE SCALE GENOMIC DNA]</scope>
</reference>
<dbReference type="KEGG" id="lgi:LOTGIDRAFT_134056"/>
<dbReference type="HOGENOM" id="CLU_2099644_0_0_1"/>
<dbReference type="SUPFAM" id="SSF57959">
    <property type="entry name" value="Leucine zipper domain"/>
    <property type="match status" value="1"/>
</dbReference>
<evidence type="ECO:0000313" key="10">
    <source>
        <dbReference type="Proteomes" id="UP000030746"/>
    </source>
</evidence>
<keyword evidence="6" id="KW-0539">Nucleus</keyword>
<evidence type="ECO:0000313" key="9">
    <source>
        <dbReference type="EMBL" id="ESO83086.1"/>
    </source>
</evidence>
<evidence type="ECO:0000256" key="2">
    <source>
        <dbReference type="ARBA" id="ARBA00006951"/>
    </source>
</evidence>
<evidence type="ECO:0000256" key="1">
    <source>
        <dbReference type="ARBA" id="ARBA00004123"/>
    </source>
</evidence>
<keyword evidence="5" id="KW-0804">Transcription</keyword>